<dbReference type="CDD" id="cd00063">
    <property type="entry name" value="FN3"/>
    <property type="match status" value="1"/>
</dbReference>
<dbReference type="PANTHER" id="PTHR13817:SF73">
    <property type="entry name" value="FIBRONECTIN TYPE-III DOMAIN-CONTAINING PROTEIN"/>
    <property type="match status" value="1"/>
</dbReference>
<keyword evidence="2" id="KW-0326">Glycosidase</keyword>
<protein>
    <recommendedName>
        <fullName evidence="5">Fibronectin type-III domain-containing protein</fullName>
    </recommendedName>
</protein>
<evidence type="ECO:0000256" key="4">
    <source>
        <dbReference type="SAM" id="MobiDB-lite"/>
    </source>
</evidence>
<evidence type="ECO:0000256" key="3">
    <source>
        <dbReference type="ARBA" id="ARBA00023326"/>
    </source>
</evidence>
<feature type="region of interest" description="Disordered" evidence="4">
    <location>
        <begin position="643"/>
        <end position="662"/>
    </location>
</feature>
<dbReference type="PANTHER" id="PTHR13817">
    <property type="entry name" value="TITIN"/>
    <property type="match status" value="1"/>
</dbReference>
<dbReference type="SMART" id="SM00060">
    <property type="entry name" value="FN3"/>
    <property type="match status" value="2"/>
</dbReference>
<keyword evidence="1" id="KW-0677">Repeat</keyword>
<dbReference type="Pfam" id="PF00041">
    <property type="entry name" value="fn3"/>
    <property type="match status" value="1"/>
</dbReference>
<evidence type="ECO:0000256" key="2">
    <source>
        <dbReference type="ARBA" id="ARBA00023295"/>
    </source>
</evidence>
<feature type="domain" description="Fibronectin type-III" evidence="5">
    <location>
        <begin position="280"/>
        <end position="378"/>
    </location>
</feature>
<feature type="compositionally biased region" description="Polar residues" evidence="4">
    <location>
        <begin position="280"/>
        <end position="293"/>
    </location>
</feature>
<dbReference type="Proteomes" id="UP001501319">
    <property type="component" value="Unassembled WGS sequence"/>
</dbReference>
<sequence length="662" mass="66232">MRKTALGITGRRGRVVVAGMLVAGIALIGPFTAEVANAAVPAFPDNITIFPDRDFISIDGFAEHAGEQITIEVRRPAVGLVGSAIGTTASAASIAAGNPAIEVNHPGGICWGAGGGLQVTPDIRAGDVVSLKFAGTVVADTTTLDAAVTGGTLTNPTTLVVEGRLGPAVDPTFVEQRIVEPALRDTEIGRRDIRAVPGPLVAAPRGGYSSGLDVAGGNFTATYEFLTPEAADIALGGGFRAMAWQDQDADGNRQGVTISEFGEVGGPGMGGCPAGPVQQGPASPTNVSADQNGDNVSVTWTQAVQTPGSAPILGYTVRAVDQLSTNGSQAEIGRRINDPDAHAATLPTTLAGKRIEVRAFSETGESWPPAVPGNTPSGDVTAPTVTAAPAGGFYTADVSVALSANEAGSQIYYTLDGSDPLEAGTAGPSANVYSAPIDLAAASGPVTLRYVAFDPAGNASLAKVDKYTFGAEQAPAAPTGVTAQPLNGAATVRWSAPANPGTSPITGYKVTATPAAGAPLEQNSGASTSTTQLNGLANGTSYAVTVAAVNAVGSGDPSNPVTVTPVAPAVDTLAVTFSKWKSGDLRMDGTGNIAGASLTFRSGSATGTVFASNVIVQPPAAGTINGTWSIRVRAGSAATRNPSPVFISSDKGGTLGPLTVPN</sequence>
<gene>
    <name evidence="6" type="ORF">GCM10009744_58840</name>
</gene>
<feature type="compositionally biased region" description="Gly residues" evidence="4">
    <location>
        <begin position="263"/>
        <end position="273"/>
    </location>
</feature>
<evidence type="ECO:0000313" key="7">
    <source>
        <dbReference type="Proteomes" id="UP001501319"/>
    </source>
</evidence>
<dbReference type="InterPro" id="IPR050964">
    <property type="entry name" value="Striated_Muscle_Regulatory"/>
</dbReference>
<name>A0ABP4RN76_9ACTN</name>
<dbReference type="PROSITE" id="PS50853">
    <property type="entry name" value="FN3"/>
    <property type="match status" value="2"/>
</dbReference>
<dbReference type="InterPro" id="IPR013783">
    <property type="entry name" value="Ig-like_fold"/>
</dbReference>
<comment type="caution">
    <text evidence="6">The sequence shown here is derived from an EMBL/GenBank/DDBJ whole genome shotgun (WGS) entry which is preliminary data.</text>
</comment>
<evidence type="ECO:0000259" key="5">
    <source>
        <dbReference type="PROSITE" id="PS50853"/>
    </source>
</evidence>
<evidence type="ECO:0000256" key="1">
    <source>
        <dbReference type="ARBA" id="ARBA00022737"/>
    </source>
</evidence>
<dbReference type="Pfam" id="PF13290">
    <property type="entry name" value="CHB_HEX_C_1"/>
    <property type="match status" value="1"/>
</dbReference>
<feature type="region of interest" description="Disordered" evidence="4">
    <location>
        <begin position="258"/>
        <end position="293"/>
    </location>
</feature>
<dbReference type="SUPFAM" id="SSF49265">
    <property type="entry name" value="Fibronectin type III"/>
    <property type="match status" value="2"/>
</dbReference>
<organism evidence="6 7">
    <name type="scientific">Kribbella alba</name>
    <dbReference type="NCBI Taxonomy" id="190197"/>
    <lineage>
        <taxon>Bacteria</taxon>
        <taxon>Bacillati</taxon>
        <taxon>Actinomycetota</taxon>
        <taxon>Actinomycetes</taxon>
        <taxon>Propionibacteriales</taxon>
        <taxon>Kribbellaceae</taxon>
        <taxon>Kribbella</taxon>
    </lineage>
</organism>
<dbReference type="Gene3D" id="2.60.40.10">
    <property type="entry name" value="Immunoglobulins"/>
    <property type="match status" value="2"/>
</dbReference>
<keyword evidence="3" id="KW-0624">Polysaccharide degradation</keyword>
<feature type="domain" description="Fibronectin type-III" evidence="5">
    <location>
        <begin position="474"/>
        <end position="569"/>
    </location>
</feature>
<dbReference type="InterPro" id="IPR003961">
    <property type="entry name" value="FN3_dom"/>
</dbReference>
<keyword evidence="7" id="KW-1185">Reference proteome</keyword>
<evidence type="ECO:0000313" key="6">
    <source>
        <dbReference type="EMBL" id="GAA1657919.1"/>
    </source>
</evidence>
<dbReference type="EMBL" id="BAAANE010000011">
    <property type="protein sequence ID" value="GAA1657919.1"/>
    <property type="molecule type" value="Genomic_DNA"/>
</dbReference>
<reference evidence="7" key="1">
    <citation type="journal article" date="2019" name="Int. J. Syst. Evol. Microbiol.">
        <title>The Global Catalogue of Microorganisms (GCM) 10K type strain sequencing project: providing services to taxonomists for standard genome sequencing and annotation.</title>
        <authorList>
            <consortium name="The Broad Institute Genomics Platform"/>
            <consortium name="The Broad Institute Genome Sequencing Center for Infectious Disease"/>
            <person name="Wu L."/>
            <person name="Ma J."/>
        </authorList>
    </citation>
    <scope>NUCLEOTIDE SEQUENCE [LARGE SCALE GENOMIC DNA]</scope>
    <source>
        <strain evidence="7">JCM 14306</strain>
    </source>
</reference>
<dbReference type="InterPro" id="IPR036116">
    <property type="entry name" value="FN3_sf"/>
</dbReference>
<dbReference type="RefSeq" id="WP_344115796.1">
    <property type="nucleotide sequence ID" value="NZ_BAAANE010000011.1"/>
</dbReference>
<keyword evidence="2" id="KW-0378">Hydrolase</keyword>
<accession>A0ABP4RN76</accession>
<dbReference type="InterPro" id="IPR059177">
    <property type="entry name" value="GH29D-like_dom"/>
</dbReference>
<keyword evidence="3" id="KW-0119">Carbohydrate metabolism</keyword>
<proteinExistence type="predicted"/>